<proteinExistence type="predicted"/>
<protein>
    <submittedName>
        <fullName evidence="2">Uncharacterized protein</fullName>
    </submittedName>
</protein>
<evidence type="ECO:0000313" key="2">
    <source>
        <dbReference type="EMBL" id="MBJ7608929.1"/>
    </source>
</evidence>
<dbReference type="AlphaFoldDB" id="A0A934KM18"/>
<evidence type="ECO:0000313" key="3">
    <source>
        <dbReference type="Proteomes" id="UP000614410"/>
    </source>
</evidence>
<feature type="transmembrane region" description="Helical" evidence="1">
    <location>
        <begin position="105"/>
        <end position="125"/>
    </location>
</feature>
<keyword evidence="1" id="KW-0812">Transmembrane</keyword>
<feature type="transmembrane region" description="Helical" evidence="1">
    <location>
        <begin position="131"/>
        <end position="148"/>
    </location>
</feature>
<feature type="transmembrane region" description="Helical" evidence="1">
    <location>
        <begin position="219"/>
        <end position="240"/>
    </location>
</feature>
<dbReference type="EMBL" id="JAEKNN010000026">
    <property type="protein sequence ID" value="MBJ7608929.1"/>
    <property type="molecule type" value="Genomic_DNA"/>
</dbReference>
<organism evidence="2 3">
    <name type="scientific">Candidatus Amunia macphersoniae</name>
    <dbReference type="NCBI Taxonomy" id="3127014"/>
    <lineage>
        <taxon>Bacteria</taxon>
        <taxon>Bacillati</taxon>
        <taxon>Candidatus Dormiibacterota</taxon>
        <taxon>Candidatus Dormibacteria</taxon>
        <taxon>Candidatus Aeolococcales</taxon>
        <taxon>Candidatus Aeolococcaceae</taxon>
        <taxon>Candidatus Amunia</taxon>
    </lineage>
</organism>
<feature type="transmembrane region" description="Helical" evidence="1">
    <location>
        <begin position="12"/>
        <end position="32"/>
    </location>
</feature>
<keyword evidence="1" id="KW-1133">Transmembrane helix</keyword>
<reference evidence="2 3" key="1">
    <citation type="submission" date="2020-10" db="EMBL/GenBank/DDBJ databases">
        <title>Ca. Dormibacterota MAGs.</title>
        <authorList>
            <person name="Montgomery K."/>
        </authorList>
    </citation>
    <scope>NUCLEOTIDE SEQUENCE [LARGE SCALE GENOMIC DNA]</scope>
    <source>
        <strain evidence="2">Mitchell_Peninsula_5</strain>
    </source>
</reference>
<keyword evidence="1" id="KW-0472">Membrane</keyword>
<name>A0A934KM18_9BACT</name>
<sequence length="432" mass="44720">MYGIDVTMWSPTHLLMIGGAALTPIAAWLMLAESGAPPPGQHRGRILSEALAVATVIGLSTFQLELDLGIPQWQALYHPVLIALAMGVGLVAAREALGRGGALRAVAAFLVLRGAIALLVGPVFGLSLERFPLYVGGALIVEAVFLATPRMVPALRVLITALLLATVGMAVEWGWTQLWSPQPWQPRLLASWWVVVGIAIAAAFLGSALGRAVTHAPQVVHFSAVAGAFAVMVAMLAVPFPRHGLDASASIAAAAAGPTVPTIMREGLATFEQDMTLSVTVSPASAADDADVFRVFTWQGGSLIVSPLHSTGAGHYIIDGSIPTGGSWKTIVLLEKGDTVAAAPVSLPADPTYGLAAIQMSTGSARTAQFAPSTAYLTRETHGGSALPAVLAYTTLAIIGVTWCVAVIGVGEAMRRRVTVSLPLPRFLGGTG</sequence>
<feature type="transmembrane region" description="Helical" evidence="1">
    <location>
        <begin position="390"/>
        <end position="411"/>
    </location>
</feature>
<comment type="caution">
    <text evidence="2">The sequence shown here is derived from an EMBL/GenBank/DDBJ whole genome shotgun (WGS) entry which is preliminary data.</text>
</comment>
<dbReference type="Proteomes" id="UP000614410">
    <property type="component" value="Unassembled WGS sequence"/>
</dbReference>
<evidence type="ECO:0000256" key="1">
    <source>
        <dbReference type="SAM" id="Phobius"/>
    </source>
</evidence>
<feature type="transmembrane region" description="Helical" evidence="1">
    <location>
        <begin position="76"/>
        <end position="93"/>
    </location>
</feature>
<accession>A0A934KM18</accession>
<dbReference type="InterPro" id="IPR036259">
    <property type="entry name" value="MFS_trans_sf"/>
</dbReference>
<dbReference type="SUPFAM" id="SSF103473">
    <property type="entry name" value="MFS general substrate transporter"/>
    <property type="match status" value="1"/>
</dbReference>
<feature type="transmembrane region" description="Helical" evidence="1">
    <location>
        <begin position="188"/>
        <end position="207"/>
    </location>
</feature>
<gene>
    <name evidence="2" type="ORF">JF887_05800</name>
</gene>
<feature type="transmembrane region" description="Helical" evidence="1">
    <location>
        <begin position="155"/>
        <end position="176"/>
    </location>
</feature>